<organism evidence="1 2">
    <name type="scientific">Telluria antibiotica</name>
    <dbReference type="NCBI Taxonomy" id="2717319"/>
    <lineage>
        <taxon>Bacteria</taxon>
        <taxon>Pseudomonadati</taxon>
        <taxon>Pseudomonadota</taxon>
        <taxon>Betaproteobacteria</taxon>
        <taxon>Burkholderiales</taxon>
        <taxon>Oxalobacteraceae</taxon>
        <taxon>Telluria group</taxon>
        <taxon>Telluria</taxon>
    </lineage>
</organism>
<comment type="caution">
    <text evidence="1">The sequence shown here is derived from an EMBL/GenBank/DDBJ whole genome shotgun (WGS) entry which is preliminary data.</text>
</comment>
<keyword evidence="2" id="KW-1185">Reference proteome</keyword>
<dbReference type="InterPro" id="IPR038268">
    <property type="entry name" value="RHH_sf"/>
</dbReference>
<dbReference type="EMBL" id="JAAQOM010000008">
    <property type="protein sequence ID" value="NIA54856.1"/>
    <property type="molecule type" value="Genomic_DNA"/>
</dbReference>
<dbReference type="Gene3D" id="1.10.3990.20">
    <property type="entry name" value="protein bp1543"/>
    <property type="match status" value="1"/>
</dbReference>
<dbReference type="Proteomes" id="UP000716322">
    <property type="component" value="Unassembled WGS sequence"/>
</dbReference>
<sequence length="156" mass="17130">MPSIVQRTLTITTGKRASIKLDQPTWQAVEFLARERGQTWQEWCKQVLVGVSGDDNMTASVREAAMAGLLGATIMPDLQDRAEQLALQENHALMRNAAPIDDKLLNSTLKHAKVQGGSDFGGFEVLFGFDEHGTDCIWIKNRIAGGLHFAIQAPLN</sequence>
<evidence type="ECO:0000313" key="2">
    <source>
        <dbReference type="Proteomes" id="UP000716322"/>
    </source>
</evidence>
<protein>
    <submittedName>
        <fullName evidence="1">Ribbon-helix-helix domain-containing protein</fullName>
    </submittedName>
</protein>
<evidence type="ECO:0000313" key="1">
    <source>
        <dbReference type="EMBL" id="NIA54856.1"/>
    </source>
</evidence>
<gene>
    <name evidence="1" type="ORF">HAV22_14555</name>
</gene>
<reference evidence="1 2" key="1">
    <citation type="submission" date="2020-03" db="EMBL/GenBank/DDBJ databases">
        <title>Genome sequence of strain Massilia sp. TW-1.</title>
        <authorList>
            <person name="Chaudhary D.K."/>
        </authorList>
    </citation>
    <scope>NUCLEOTIDE SEQUENCE [LARGE SCALE GENOMIC DNA]</scope>
    <source>
        <strain evidence="1 2">TW-1</strain>
    </source>
</reference>
<name>A0ABX0PC95_9BURK</name>
<accession>A0ABX0PC95</accession>
<proteinExistence type="predicted"/>
<dbReference type="RefSeq" id="WP_166859803.1">
    <property type="nucleotide sequence ID" value="NZ_JAAQOM010000008.1"/>
</dbReference>